<dbReference type="InterPro" id="IPR036515">
    <property type="entry name" value="Transposase_17_sf"/>
</dbReference>
<dbReference type="GO" id="GO:0004803">
    <property type="term" value="F:transposase activity"/>
    <property type="evidence" value="ECO:0007669"/>
    <property type="project" value="InterPro"/>
</dbReference>
<accession>A0A1F5KBB2</accession>
<dbReference type="GO" id="GO:0006313">
    <property type="term" value="P:DNA transposition"/>
    <property type="evidence" value="ECO:0007669"/>
    <property type="project" value="InterPro"/>
</dbReference>
<proteinExistence type="predicted"/>
<dbReference type="Pfam" id="PF01797">
    <property type="entry name" value="Y1_Tnp"/>
    <property type="match status" value="1"/>
</dbReference>
<gene>
    <name evidence="2" type="ORF">A3F00_04870</name>
</gene>
<dbReference type="SMART" id="SM01321">
    <property type="entry name" value="Y1_Tnp"/>
    <property type="match status" value="1"/>
</dbReference>
<protein>
    <recommendedName>
        <fullName evidence="1">Transposase IS200-like domain-containing protein</fullName>
    </recommendedName>
</protein>
<dbReference type="InterPro" id="IPR002686">
    <property type="entry name" value="Transposase_17"/>
</dbReference>
<dbReference type="Proteomes" id="UP000176527">
    <property type="component" value="Unassembled WGS sequence"/>
</dbReference>
<dbReference type="Gene3D" id="3.30.70.1290">
    <property type="entry name" value="Transposase IS200-like"/>
    <property type="match status" value="1"/>
</dbReference>
<comment type="caution">
    <text evidence="2">The sequence shown here is derived from an EMBL/GenBank/DDBJ whole genome shotgun (WGS) entry which is preliminary data.</text>
</comment>
<dbReference type="GO" id="GO:0003677">
    <property type="term" value="F:DNA binding"/>
    <property type="evidence" value="ECO:0007669"/>
    <property type="project" value="InterPro"/>
</dbReference>
<evidence type="ECO:0000313" key="3">
    <source>
        <dbReference type="Proteomes" id="UP000176527"/>
    </source>
</evidence>
<dbReference type="SUPFAM" id="SSF143422">
    <property type="entry name" value="Transposase IS200-like"/>
    <property type="match status" value="1"/>
</dbReference>
<dbReference type="PANTHER" id="PTHR34322:SF2">
    <property type="entry name" value="TRANSPOSASE IS200-LIKE DOMAIN-CONTAINING PROTEIN"/>
    <property type="match status" value="1"/>
</dbReference>
<dbReference type="AlphaFoldDB" id="A0A1F5KBB2"/>
<evidence type="ECO:0000313" key="2">
    <source>
        <dbReference type="EMBL" id="OGE38104.1"/>
    </source>
</evidence>
<organism evidence="2 3">
    <name type="scientific">Candidatus Daviesbacteria bacterium RIFCSPHIGHO2_12_FULL_37_11</name>
    <dbReference type="NCBI Taxonomy" id="1797777"/>
    <lineage>
        <taxon>Bacteria</taxon>
        <taxon>Candidatus Daviesiibacteriota</taxon>
    </lineage>
</organism>
<dbReference type="PANTHER" id="PTHR34322">
    <property type="entry name" value="TRANSPOSASE, Y1_TNP DOMAIN-CONTAINING"/>
    <property type="match status" value="1"/>
</dbReference>
<sequence length="201" mass="23992">MYNRGVEKRITYLDDRDFNHFLKILNYYRYSDPKPSFSKTTEEQLKSVEKNERIVEIICYCLMPNHFHLLLKQLKEGGISEFMRKISDGHTRYFNTKHSRVGPLFQGTFKAVLIETDEQLLHVSRYIHLNPVVSLLVKDLKGYKWSSYPEYIGSRNHKLISKEEILNFFKDAKEYERFCLDQISYGIDLERIKHKLLDGEE</sequence>
<evidence type="ECO:0000259" key="1">
    <source>
        <dbReference type="SMART" id="SM01321"/>
    </source>
</evidence>
<name>A0A1F5KBB2_9BACT</name>
<feature type="domain" description="Transposase IS200-like" evidence="1">
    <location>
        <begin position="1"/>
        <end position="130"/>
    </location>
</feature>
<reference evidence="2 3" key="1">
    <citation type="journal article" date="2016" name="Nat. Commun.">
        <title>Thousands of microbial genomes shed light on interconnected biogeochemical processes in an aquifer system.</title>
        <authorList>
            <person name="Anantharaman K."/>
            <person name="Brown C.T."/>
            <person name="Hug L.A."/>
            <person name="Sharon I."/>
            <person name="Castelle C.J."/>
            <person name="Probst A.J."/>
            <person name="Thomas B.C."/>
            <person name="Singh A."/>
            <person name="Wilkins M.J."/>
            <person name="Karaoz U."/>
            <person name="Brodie E.L."/>
            <person name="Williams K.H."/>
            <person name="Hubbard S.S."/>
            <person name="Banfield J.F."/>
        </authorList>
    </citation>
    <scope>NUCLEOTIDE SEQUENCE [LARGE SCALE GENOMIC DNA]</scope>
</reference>
<dbReference type="EMBL" id="MFDE01000029">
    <property type="protein sequence ID" value="OGE38104.1"/>
    <property type="molecule type" value="Genomic_DNA"/>
</dbReference>